<evidence type="ECO:0000313" key="3">
    <source>
        <dbReference type="Proteomes" id="UP000006281"/>
    </source>
</evidence>
<dbReference type="Proteomes" id="UP000006281">
    <property type="component" value="Chromosome"/>
</dbReference>
<evidence type="ECO:0000256" key="1">
    <source>
        <dbReference type="SAM" id="MobiDB-lite"/>
    </source>
</evidence>
<name>K0KB14_SACES</name>
<keyword evidence="3" id="KW-1185">Reference proteome</keyword>
<dbReference type="EMBL" id="HE804045">
    <property type="protein sequence ID" value="CCH35451.1"/>
    <property type="molecule type" value="Genomic_DNA"/>
</dbReference>
<feature type="region of interest" description="Disordered" evidence="1">
    <location>
        <begin position="1"/>
        <end position="23"/>
    </location>
</feature>
<dbReference type="PATRIC" id="fig|1179773.3.peg.8312"/>
<dbReference type="BioCyc" id="SESP1179773:BN6_RS39890-MONOMER"/>
<sequence>MTAGTTTVRPTPNPRPADRKPAKLGRVKALKAVVVVAVSGSLLVGCGNKDWEGDVAFKVTKVNPGYESMGQIRPPYANLEIDQDEPKSIEPISTRVADLDQLPEGVAAGDLVTCEVRQTDESGFDQKGVRTDVGSCKSR</sequence>
<proteinExistence type="predicted"/>
<gene>
    <name evidence="2" type="ordered locus">BN6_82340</name>
</gene>
<feature type="compositionally biased region" description="Low complexity" evidence="1">
    <location>
        <begin position="1"/>
        <end position="10"/>
    </location>
</feature>
<dbReference type="KEGG" id="sesp:BN6_82340"/>
<evidence type="ECO:0000313" key="2">
    <source>
        <dbReference type="EMBL" id="CCH35451.1"/>
    </source>
</evidence>
<protein>
    <submittedName>
        <fullName evidence="2">Uncharacterized protein</fullName>
    </submittedName>
</protein>
<reference evidence="2 3" key="1">
    <citation type="journal article" date="2012" name="BMC Genomics">
        <title>Complete genome sequence of Saccharothrix espanaensis DSM 44229T and comparison to the other completely sequenced Pseudonocardiaceae.</title>
        <authorList>
            <person name="Strobel T."/>
            <person name="Al-Dilaimi A."/>
            <person name="Blom J."/>
            <person name="Gessner A."/>
            <person name="Kalinowski J."/>
            <person name="Luzhetska M."/>
            <person name="Puhler A."/>
            <person name="Szczepanowski R."/>
            <person name="Bechthold A."/>
            <person name="Ruckert C."/>
        </authorList>
    </citation>
    <scope>NUCLEOTIDE SEQUENCE [LARGE SCALE GENOMIC DNA]</scope>
    <source>
        <strain evidence="3">ATCC 51144 / DSM 44229 / JCM 9112 / NBRC 15066 / NRRL 15764</strain>
    </source>
</reference>
<dbReference type="HOGENOM" id="CLU_153239_0_0_11"/>
<accession>K0KB14</accession>
<dbReference type="AlphaFoldDB" id="K0KB14"/>
<dbReference type="STRING" id="1179773.BN6_82340"/>
<organism evidence="2 3">
    <name type="scientific">Saccharothrix espanaensis (strain ATCC 51144 / DSM 44229 / JCM 9112 / NBRC 15066 / NRRL 15764)</name>
    <dbReference type="NCBI Taxonomy" id="1179773"/>
    <lineage>
        <taxon>Bacteria</taxon>
        <taxon>Bacillati</taxon>
        <taxon>Actinomycetota</taxon>
        <taxon>Actinomycetes</taxon>
        <taxon>Pseudonocardiales</taxon>
        <taxon>Pseudonocardiaceae</taxon>
        <taxon>Saccharothrix</taxon>
    </lineage>
</organism>